<sequence>MAAEGESEHLARNNLDSASFSTDREAQISDVVATAKRGGWITFPFLAGTIMGLQLSNNGWSANLIVYLIEKFNISSIKAANISNVVNGCTLLFPVLGGIIADSFSGSFNVIWISTFISLLGITLLTLTASFDSLRPQQCKIGSSFCKTPSKTQLAVLYASIALSCIGIGGSRFTLATMGANQFDKPEDQGIFFNWFFIAFYSASVISTTAFVYVEDSVSWTLGFCLCIAANFAAFAIFLLGKRFYRHEKPQGSPFLALARVIVATVRKWKVVLSSREEDYYQEHNGMPIVPASLKQNLRFLNRAALKIEGDIGADGSIAKPWRLCSVQQVEDFKALIRIFPLWSSSLILSITVGVQNSMTVLQALTMDRHLGPHFKIPSGSIVVLVFISSSIFLTIIDRFLCPFWQKLTRRDLTPLQKIGVGHLLNASSMIAAALVEKRRLKIVHTHRLENQLGSIVPMLAVWLFPQLILAGIGEAFYFPGQVSMYYHEFPVSLRGTATSMMGLIGGIGFYLSTALTDVVSDVTSWLPDNINIGRLDNLYWTLAALSAVNFGYYMVCSCLYKYRNAEREEHDSSGFVS</sequence>
<accession>A0ACC1YS52</accession>
<comment type="caution">
    <text evidence="1">The sequence shown here is derived from an EMBL/GenBank/DDBJ whole genome shotgun (WGS) entry which is preliminary data.</text>
</comment>
<reference evidence="1 2" key="1">
    <citation type="journal article" date="2023" name="Science">
        <title>Complex scaffold remodeling in plant triterpene biosynthesis.</title>
        <authorList>
            <person name="De La Pena R."/>
            <person name="Hodgson H."/>
            <person name="Liu J.C."/>
            <person name="Stephenson M.J."/>
            <person name="Martin A.C."/>
            <person name="Owen C."/>
            <person name="Harkess A."/>
            <person name="Leebens-Mack J."/>
            <person name="Jimenez L.E."/>
            <person name="Osbourn A."/>
            <person name="Sattely E.S."/>
        </authorList>
    </citation>
    <scope>NUCLEOTIDE SEQUENCE [LARGE SCALE GENOMIC DNA]</scope>
    <source>
        <strain evidence="2">cv. JPN11</strain>
        <tissue evidence="1">Leaf</tissue>
    </source>
</reference>
<organism evidence="1 2">
    <name type="scientific">Melia azedarach</name>
    <name type="common">Chinaberry tree</name>
    <dbReference type="NCBI Taxonomy" id="155640"/>
    <lineage>
        <taxon>Eukaryota</taxon>
        <taxon>Viridiplantae</taxon>
        <taxon>Streptophyta</taxon>
        <taxon>Embryophyta</taxon>
        <taxon>Tracheophyta</taxon>
        <taxon>Spermatophyta</taxon>
        <taxon>Magnoliopsida</taxon>
        <taxon>eudicotyledons</taxon>
        <taxon>Gunneridae</taxon>
        <taxon>Pentapetalae</taxon>
        <taxon>rosids</taxon>
        <taxon>malvids</taxon>
        <taxon>Sapindales</taxon>
        <taxon>Meliaceae</taxon>
        <taxon>Melia</taxon>
    </lineage>
</organism>
<protein>
    <submittedName>
        <fullName evidence="1">Protein NRT1/ PTR FAMILY 2.7-like</fullName>
    </submittedName>
</protein>
<evidence type="ECO:0000313" key="2">
    <source>
        <dbReference type="Proteomes" id="UP001164539"/>
    </source>
</evidence>
<dbReference type="EMBL" id="CM051395">
    <property type="protein sequence ID" value="KAJ4725953.1"/>
    <property type="molecule type" value="Genomic_DNA"/>
</dbReference>
<evidence type="ECO:0000313" key="1">
    <source>
        <dbReference type="EMBL" id="KAJ4725953.1"/>
    </source>
</evidence>
<proteinExistence type="predicted"/>
<name>A0ACC1YS52_MELAZ</name>
<gene>
    <name evidence="1" type="ORF">OWV82_004743</name>
</gene>
<dbReference type="Proteomes" id="UP001164539">
    <property type="component" value="Chromosome 2"/>
</dbReference>
<keyword evidence="2" id="KW-1185">Reference proteome</keyword>